<evidence type="ECO:0000256" key="4">
    <source>
        <dbReference type="ARBA" id="ARBA00022764"/>
    </source>
</evidence>
<name>A0A1B2LX48_9GAMM</name>
<dbReference type="RefSeq" id="WP_067552708.1">
    <property type="nucleotide sequence ID" value="NZ_CP016895.1"/>
</dbReference>
<dbReference type="Pfam" id="PF13098">
    <property type="entry name" value="Thioredoxin_2"/>
    <property type="match status" value="1"/>
</dbReference>
<reference evidence="10 11" key="1">
    <citation type="submission" date="2016-08" db="EMBL/GenBank/DDBJ databases">
        <authorList>
            <person name="Seilhamer J.J."/>
        </authorList>
    </citation>
    <scope>NUCLEOTIDE SEQUENCE [LARGE SCALE GENOMIC DNA]</scope>
    <source>
        <strain evidence="10 11">BRTC-1</strain>
    </source>
</reference>
<dbReference type="InterPro" id="IPR051470">
    <property type="entry name" value="Thiol:disulfide_interchange"/>
</dbReference>
<evidence type="ECO:0000313" key="10">
    <source>
        <dbReference type="EMBL" id="AOA57514.1"/>
    </source>
</evidence>
<dbReference type="EMBL" id="CP016895">
    <property type="protein sequence ID" value="AOA57514.1"/>
    <property type="molecule type" value="Genomic_DNA"/>
</dbReference>
<keyword evidence="11" id="KW-1185">Reference proteome</keyword>
<accession>A0A1B2LX48</accession>
<dbReference type="PANTHER" id="PTHR35272">
    <property type="entry name" value="THIOL:DISULFIDE INTERCHANGE PROTEIN DSBC-RELATED"/>
    <property type="match status" value="1"/>
</dbReference>
<evidence type="ECO:0000256" key="1">
    <source>
        <dbReference type="ARBA" id="ARBA00004418"/>
    </source>
</evidence>
<dbReference type="AlphaFoldDB" id="A0A1B2LX48"/>
<dbReference type="InterPro" id="IPR009094">
    <property type="entry name" value="DiS-bond_isomerase_DsbC/G_N_sf"/>
</dbReference>
<feature type="signal peptide" evidence="7">
    <location>
        <begin position="1"/>
        <end position="20"/>
    </location>
</feature>
<feature type="chain" id="PRO_5010008380" description="Thiol:disulfide interchange protein" evidence="7">
    <location>
        <begin position="21"/>
        <end position="240"/>
    </location>
</feature>
<dbReference type="InterPro" id="IPR033954">
    <property type="entry name" value="DiS-bond_Isoase_DsbC/G"/>
</dbReference>
<dbReference type="InterPro" id="IPR012336">
    <property type="entry name" value="Thioredoxin-like_fold"/>
</dbReference>
<keyword evidence="4 7" id="KW-0574">Periplasm</keyword>
<dbReference type="SUPFAM" id="SSF52833">
    <property type="entry name" value="Thioredoxin-like"/>
    <property type="match status" value="1"/>
</dbReference>
<protein>
    <recommendedName>
        <fullName evidence="7">Thiol:disulfide interchange protein</fullName>
    </recommendedName>
</protein>
<dbReference type="STRING" id="1789224.BFG52_03525"/>
<proteinExistence type="inferred from homology"/>
<feature type="domain" description="Thioredoxin-like fold" evidence="9">
    <location>
        <begin position="107"/>
        <end position="231"/>
    </location>
</feature>
<evidence type="ECO:0000256" key="5">
    <source>
        <dbReference type="ARBA" id="ARBA00023157"/>
    </source>
</evidence>
<keyword evidence="3 7" id="KW-0732">Signal</keyword>
<dbReference type="PANTHER" id="PTHR35272:SF3">
    <property type="entry name" value="THIOL:DISULFIDE INTERCHANGE PROTEIN DSBC"/>
    <property type="match status" value="1"/>
</dbReference>
<sequence>MKIWSGLICAALWASTTAHADINTLQNNLKNNFPEIPVESVTPTAFDGIYEVYTGDRIVYTDDKAKYFLVGNLIDLAAQHNITDERQAYLNRIDPKQFPIKQAIKQVKGNGQHILYVFTDPDCPYCKKLESELEKVDNTTIYTFMMPITQLHPNAFNISAQIWCDKKPYQAWSNYMLKQQAPTAKTDCKHPIQQNIDFAQQHKISGTPTFFLADGSRFGGVRSAEDIQQLLKQVAAKPKS</sequence>
<evidence type="ECO:0000259" key="9">
    <source>
        <dbReference type="Pfam" id="PF13098"/>
    </source>
</evidence>
<evidence type="ECO:0000259" key="8">
    <source>
        <dbReference type="Pfam" id="PF10411"/>
    </source>
</evidence>
<keyword evidence="6 7" id="KW-0676">Redox-active center</keyword>
<dbReference type="SUPFAM" id="SSF54423">
    <property type="entry name" value="DsbC/DsbG N-terminal domain-like"/>
    <property type="match status" value="1"/>
</dbReference>
<dbReference type="Gene3D" id="3.10.450.70">
    <property type="entry name" value="Disulphide bond isomerase, DsbC/G, N-terminal"/>
    <property type="match status" value="1"/>
</dbReference>
<comment type="function">
    <text evidence="7">Required for disulfide bond formation in some periplasmic proteins. Acts by transferring its disulfide bond to other proteins and is reduced in the process.</text>
</comment>
<dbReference type="Proteomes" id="UP000093391">
    <property type="component" value="Chromosome"/>
</dbReference>
<dbReference type="Pfam" id="PF10411">
    <property type="entry name" value="DsbC_N"/>
    <property type="match status" value="1"/>
</dbReference>
<dbReference type="InterPro" id="IPR036249">
    <property type="entry name" value="Thioredoxin-like_sf"/>
</dbReference>
<dbReference type="KEGG" id="ala:BFG52_03525"/>
<evidence type="ECO:0000256" key="2">
    <source>
        <dbReference type="ARBA" id="ARBA00009813"/>
    </source>
</evidence>
<dbReference type="InterPro" id="IPR018950">
    <property type="entry name" value="DiS-bond_isomerase_DsbC/G_N"/>
</dbReference>
<keyword evidence="5" id="KW-1015">Disulfide bond</keyword>
<dbReference type="GO" id="GO:0042597">
    <property type="term" value="C:periplasmic space"/>
    <property type="evidence" value="ECO:0007669"/>
    <property type="project" value="UniProtKB-SubCell"/>
</dbReference>
<evidence type="ECO:0000256" key="3">
    <source>
        <dbReference type="ARBA" id="ARBA00022729"/>
    </source>
</evidence>
<feature type="domain" description="Disulphide bond isomerase DsbC/G N-terminal" evidence="8">
    <location>
        <begin position="17"/>
        <end position="83"/>
    </location>
</feature>
<dbReference type="OrthoDB" id="12976at2"/>
<evidence type="ECO:0000256" key="7">
    <source>
        <dbReference type="RuleBase" id="RU364038"/>
    </source>
</evidence>
<evidence type="ECO:0000256" key="6">
    <source>
        <dbReference type="ARBA" id="ARBA00023284"/>
    </source>
</evidence>
<comment type="subcellular location">
    <subcellularLocation>
        <location evidence="1 7">Periplasm</location>
    </subcellularLocation>
</comment>
<dbReference type="CDD" id="cd03020">
    <property type="entry name" value="DsbA_DsbC_DsbG"/>
    <property type="match status" value="1"/>
</dbReference>
<gene>
    <name evidence="10" type="ORF">BFG52_03525</name>
</gene>
<organism evidence="10 11">
    <name type="scientific">Acinetobacter larvae</name>
    <dbReference type="NCBI Taxonomy" id="1789224"/>
    <lineage>
        <taxon>Bacteria</taxon>
        <taxon>Pseudomonadati</taxon>
        <taxon>Pseudomonadota</taxon>
        <taxon>Gammaproteobacteria</taxon>
        <taxon>Moraxellales</taxon>
        <taxon>Moraxellaceae</taxon>
        <taxon>Acinetobacter</taxon>
    </lineage>
</organism>
<comment type="similarity">
    <text evidence="2 7">Belongs to the thioredoxin family. DsbC subfamily.</text>
</comment>
<evidence type="ECO:0000313" key="11">
    <source>
        <dbReference type="Proteomes" id="UP000093391"/>
    </source>
</evidence>
<dbReference type="Gene3D" id="3.40.30.10">
    <property type="entry name" value="Glutaredoxin"/>
    <property type="match status" value="1"/>
</dbReference>